<dbReference type="InterPro" id="IPR036188">
    <property type="entry name" value="FAD/NAD-bd_sf"/>
</dbReference>
<dbReference type="InterPro" id="IPR010971">
    <property type="entry name" value="UbiH/COQ6"/>
</dbReference>
<sequence length="402" mass="42097">MKTTDKQTGRTAGCGGGHDGGEHADIIIVGGGPVGALAALRFAAAGRRVLLVEARAKNAPLTDARALALSWHSRTALAAAAAWPDDLPASVIDTVHVSQQGAFGRTRLDCADLKLPHLGVVVDYPALTLAINAQLEQAGVQVWWQTRVEAVNSLGCYASVKTSGVHGDISLTARLVVLAEGGALADSLPGIKRLVHDYQQCAVLAEVTTEQPPAGIAYERFSRQGPFALLPHGDHYMLVWTRTPADAKALQEAADEQVMAELQQAFGERQGKVLAIGPRSSFPLALRQVNRVSSGRVVLIGNAAQTMHPVAAQGLNLGLRDAIGLTDALNEVSDPGDAAALAVYAASRKLDSHAVVGFTHGLIKLFDGDSALVSALRGAGMSALDSVPPLRRAFARHLVFGL</sequence>
<dbReference type="NCBIfam" id="TIGR01988">
    <property type="entry name" value="Ubi-OHases"/>
    <property type="match status" value="1"/>
</dbReference>
<organism evidence="9 10">
    <name type="scientific">Aquitalea magnusonii</name>
    <dbReference type="NCBI Taxonomy" id="332411"/>
    <lineage>
        <taxon>Bacteria</taxon>
        <taxon>Pseudomonadati</taxon>
        <taxon>Pseudomonadota</taxon>
        <taxon>Betaproteobacteria</taxon>
        <taxon>Neisseriales</taxon>
        <taxon>Chromobacteriaceae</taxon>
        <taxon>Aquitalea</taxon>
    </lineage>
</organism>
<evidence type="ECO:0000256" key="1">
    <source>
        <dbReference type="ARBA" id="ARBA00001974"/>
    </source>
</evidence>
<evidence type="ECO:0000256" key="4">
    <source>
        <dbReference type="ARBA" id="ARBA00022630"/>
    </source>
</evidence>
<comment type="cofactor">
    <cofactor evidence="1">
        <name>FAD</name>
        <dbReference type="ChEBI" id="CHEBI:57692"/>
    </cofactor>
</comment>
<evidence type="ECO:0000256" key="3">
    <source>
        <dbReference type="ARBA" id="ARBA00005349"/>
    </source>
</evidence>
<evidence type="ECO:0000256" key="5">
    <source>
        <dbReference type="ARBA" id="ARBA00022827"/>
    </source>
</evidence>
<evidence type="ECO:0000313" key="9">
    <source>
        <dbReference type="EMBL" id="PXX50659.1"/>
    </source>
</evidence>
<dbReference type="RefSeq" id="WP_110312994.1">
    <property type="nucleotide sequence ID" value="NZ_QJKC01000002.1"/>
</dbReference>
<dbReference type="GO" id="GO:0006744">
    <property type="term" value="P:ubiquinone biosynthetic process"/>
    <property type="evidence" value="ECO:0007669"/>
    <property type="project" value="UniProtKB-UniPathway"/>
</dbReference>
<dbReference type="SUPFAM" id="SSF51905">
    <property type="entry name" value="FAD/NAD(P)-binding domain"/>
    <property type="match status" value="1"/>
</dbReference>
<keyword evidence="10" id="KW-1185">Reference proteome</keyword>
<evidence type="ECO:0000256" key="7">
    <source>
        <dbReference type="ARBA" id="ARBA00023033"/>
    </source>
</evidence>
<keyword evidence="5" id="KW-0274">FAD</keyword>
<dbReference type="EMBL" id="QJKC01000002">
    <property type="protein sequence ID" value="PXX50659.1"/>
    <property type="molecule type" value="Genomic_DNA"/>
</dbReference>
<feature type="domain" description="FAD-binding" evidence="8">
    <location>
        <begin position="24"/>
        <end position="358"/>
    </location>
</feature>
<dbReference type="InterPro" id="IPR002938">
    <property type="entry name" value="FAD-bd"/>
</dbReference>
<evidence type="ECO:0000313" key="10">
    <source>
        <dbReference type="Proteomes" id="UP000248395"/>
    </source>
</evidence>
<dbReference type="Pfam" id="PF01494">
    <property type="entry name" value="FAD_binding_3"/>
    <property type="match status" value="1"/>
</dbReference>
<dbReference type="GO" id="GO:0016705">
    <property type="term" value="F:oxidoreductase activity, acting on paired donors, with incorporation or reduction of molecular oxygen"/>
    <property type="evidence" value="ECO:0007669"/>
    <property type="project" value="InterPro"/>
</dbReference>
<name>A0A318JQH2_9NEIS</name>
<comment type="pathway">
    <text evidence="2">Cofactor biosynthesis; ubiquinone biosynthesis.</text>
</comment>
<comment type="caution">
    <text evidence="9">The sequence shown here is derived from an EMBL/GenBank/DDBJ whole genome shotgun (WGS) entry which is preliminary data.</text>
</comment>
<gene>
    <name evidence="9" type="ORF">DFR38_102316</name>
</gene>
<dbReference type="PANTHER" id="PTHR43876">
    <property type="entry name" value="UBIQUINONE BIOSYNTHESIS MONOOXYGENASE COQ6, MITOCHONDRIAL"/>
    <property type="match status" value="1"/>
</dbReference>
<evidence type="ECO:0000256" key="6">
    <source>
        <dbReference type="ARBA" id="ARBA00023002"/>
    </source>
</evidence>
<accession>A0A318JQH2</accession>
<dbReference type="InterPro" id="IPR051205">
    <property type="entry name" value="UbiH/COQ6_monooxygenase"/>
</dbReference>
<dbReference type="PANTHER" id="PTHR43876:SF7">
    <property type="entry name" value="UBIQUINONE BIOSYNTHESIS MONOOXYGENASE COQ6, MITOCHONDRIAL"/>
    <property type="match status" value="1"/>
</dbReference>
<dbReference type="GO" id="GO:0004497">
    <property type="term" value="F:monooxygenase activity"/>
    <property type="evidence" value="ECO:0007669"/>
    <property type="project" value="UniProtKB-KW"/>
</dbReference>
<dbReference type="UniPathway" id="UPA00232"/>
<keyword evidence="6" id="KW-0560">Oxidoreductase</keyword>
<evidence type="ECO:0000256" key="2">
    <source>
        <dbReference type="ARBA" id="ARBA00004749"/>
    </source>
</evidence>
<dbReference type="PRINTS" id="PR00420">
    <property type="entry name" value="RNGMNOXGNASE"/>
</dbReference>
<evidence type="ECO:0000259" key="8">
    <source>
        <dbReference type="Pfam" id="PF01494"/>
    </source>
</evidence>
<protein>
    <submittedName>
        <fullName evidence="9">2-octaprenyl-6-methoxyphenol hydroxylase</fullName>
    </submittedName>
</protein>
<keyword evidence="7" id="KW-0503">Monooxygenase</keyword>
<comment type="similarity">
    <text evidence="3">Belongs to the UbiH/COQ6 family.</text>
</comment>
<dbReference type="Gene3D" id="3.50.50.60">
    <property type="entry name" value="FAD/NAD(P)-binding domain"/>
    <property type="match status" value="2"/>
</dbReference>
<proteinExistence type="inferred from homology"/>
<dbReference type="AlphaFoldDB" id="A0A318JQH2"/>
<dbReference type="Proteomes" id="UP000248395">
    <property type="component" value="Unassembled WGS sequence"/>
</dbReference>
<reference evidence="9 10" key="1">
    <citation type="submission" date="2018-05" db="EMBL/GenBank/DDBJ databases">
        <title>Genomic Encyclopedia of Type Strains, Phase IV (KMG-IV): sequencing the most valuable type-strain genomes for metagenomic binning, comparative biology and taxonomic classification.</title>
        <authorList>
            <person name="Goeker M."/>
        </authorList>
    </citation>
    <scope>NUCLEOTIDE SEQUENCE [LARGE SCALE GENOMIC DNA]</scope>
    <source>
        <strain evidence="9 10">DSM 25134</strain>
    </source>
</reference>
<dbReference type="GO" id="GO:0071949">
    <property type="term" value="F:FAD binding"/>
    <property type="evidence" value="ECO:0007669"/>
    <property type="project" value="InterPro"/>
</dbReference>
<dbReference type="OrthoDB" id="9769565at2"/>
<keyword evidence="4" id="KW-0285">Flavoprotein</keyword>